<dbReference type="SMART" id="SM00181">
    <property type="entry name" value="EGF"/>
    <property type="match status" value="7"/>
</dbReference>
<protein>
    <recommendedName>
        <fullName evidence="12">EGF-like domain-containing protein</fullName>
    </recommendedName>
</protein>
<dbReference type="Proteomes" id="UP000828390">
    <property type="component" value="Unassembled WGS sequence"/>
</dbReference>
<dbReference type="GO" id="GO:0005509">
    <property type="term" value="F:calcium ion binding"/>
    <property type="evidence" value="ECO:0007669"/>
    <property type="project" value="InterPro"/>
</dbReference>
<dbReference type="InterPro" id="IPR000742">
    <property type="entry name" value="EGF"/>
</dbReference>
<evidence type="ECO:0000256" key="5">
    <source>
        <dbReference type="ARBA" id="ARBA00022536"/>
    </source>
</evidence>
<dbReference type="EMBL" id="JAIWYP010000011">
    <property type="protein sequence ID" value="KAH3737318.1"/>
    <property type="molecule type" value="Genomic_DNA"/>
</dbReference>
<feature type="domain" description="EGF-like" evidence="12">
    <location>
        <begin position="410"/>
        <end position="445"/>
    </location>
</feature>
<dbReference type="InterPro" id="IPR018097">
    <property type="entry name" value="EGF_Ca-bd_CS"/>
</dbReference>
<accession>A0A9D4HYC8</accession>
<feature type="domain" description="EGF-like" evidence="12">
    <location>
        <begin position="346"/>
        <end position="382"/>
    </location>
</feature>
<keyword evidence="5 10" id="KW-0245">EGF-like domain</keyword>
<feature type="signal peptide" evidence="11">
    <location>
        <begin position="1"/>
        <end position="21"/>
    </location>
</feature>
<evidence type="ECO:0000256" key="4">
    <source>
        <dbReference type="ARBA" id="ARBA00022530"/>
    </source>
</evidence>
<dbReference type="Gene3D" id="2.10.25.10">
    <property type="entry name" value="Laminin"/>
    <property type="match status" value="6"/>
</dbReference>
<keyword evidence="6 11" id="KW-0732">Signal</keyword>
<comment type="subcellular location">
    <subcellularLocation>
        <location evidence="1">Secreted</location>
        <location evidence="1">Extracellular space</location>
        <location evidence="1">Extracellular matrix</location>
    </subcellularLocation>
</comment>
<evidence type="ECO:0000259" key="12">
    <source>
        <dbReference type="PROSITE" id="PS50026"/>
    </source>
</evidence>
<evidence type="ECO:0000256" key="2">
    <source>
        <dbReference type="ARBA" id="ARBA00006127"/>
    </source>
</evidence>
<feature type="domain" description="EGF-like" evidence="12">
    <location>
        <begin position="264"/>
        <end position="304"/>
    </location>
</feature>
<feature type="chain" id="PRO_5038350533" description="EGF-like domain-containing protein" evidence="11">
    <location>
        <begin position="22"/>
        <end position="973"/>
    </location>
</feature>
<comment type="caution">
    <text evidence="10">Lacks conserved residue(s) required for the propagation of feature annotation.</text>
</comment>
<reference evidence="13" key="1">
    <citation type="journal article" date="2019" name="bioRxiv">
        <title>The Genome of the Zebra Mussel, Dreissena polymorpha: A Resource for Invasive Species Research.</title>
        <authorList>
            <person name="McCartney M.A."/>
            <person name="Auch B."/>
            <person name="Kono T."/>
            <person name="Mallez S."/>
            <person name="Zhang Y."/>
            <person name="Obille A."/>
            <person name="Becker A."/>
            <person name="Abrahante J.E."/>
            <person name="Garbe J."/>
            <person name="Badalamenti J.P."/>
            <person name="Herman A."/>
            <person name="Mangelson H."/>
            <person name="Liachko I."/>
            <person name="Sullivan S."/>
            <person name="Sone E.D."/>
            <person name="Koren S."/>
            <person name="Silverstein K.A.T."/>
            <person name="Beckman K.B."/>
            <person name="Gohl D.M."/>
        </authorList>
    </citation>
    <scope>NUCLEOTIDE SEQUENCE</scope>
    <source>
        <strain evidence="13">Duluth1</strain>
        <tissue evidence="13">Whole animal</tissue>
    </source>
</reference>
<dbReference type="PROSITE" id="PS50026">
    <property type="entry name" value="EGF_3"/>
    <property type="match status" value="3"/>
</dbReference>
<dbReference type="SUPFAM" id="SSF57184">
    <property type="entry name" value="Growth factor receptor domain"/>
    <property type="match status" value="1"/>
</dbReference>
<dbReference type="InterPro" id="IPR052235">
    <property type="entry name" value="Nephronectin_domain"/>
</dbReference>
<dbReference type="PROSITE" id="PS01186">
    <property type="entry name" value="EGF_2"/>
    <property type="match status" value="4"/>
</dbReference>
<evidence type="ECO:0000256" key="3">
    <source>
        <dbReference type="ARBA" id="ARBA00022525"/>
    </source>
</evidence>
<keyword evidence="4" id="KW-0272">Extracellular matrix</keyword>
<dbReference type="InterPro" id="IPR026823">
    <property type="entry name" value="cEGF"/>
</dbReference>
<dbReference type="InterPro" id="IPR049883">
    <property type="entry name" value="NOTCH1_EGF-like"/>
</dbReference>
<evidence type="ECO:0000256" key="6">
    <source>
        <dbReference type="ARBA" id="ARBA00022729"/>
    </source>
</evidence>
<evidence type="ECO:0000256" key="10">
    <source>
        <dbReference type="PROSITE-ProRule" id="PRU00076"/>
    </source>
</evidence>
<proteinExistence type="inferred from homology"/>
<dbReference type="PROSITE" id="PS00022">
    <property type="entry name" value="EGF_1"/>
    <property type="match status" value="2"/>
</dbReference>
<dbReference type="InterPro" id="IPR000152">
    <property type="entry name" value="EGF-type_Asp/Asn_hydroxyl_site"/>
</dbReference>
<reference evidence="13" key="2">
    <citation type="submission" date="2020-11" db="EMBL/GenBank/DDBJ databases">
        <authorList>
            <person name="McCartney M.A."/>
            <person name="Auch B."/>
            <person name="Kono T."/>
            <person name="Mallez S."/>
            <person name="Becker A."/>
            <person name="Gohl D.M."/>
            <person name="Silverstein K.A.T."/>
            <person name="Koren S."/>
            <person name="Bechman K.B."/>
            <person name="Herman A."/>
            <person name="Abrahante J.E."/>
            <person name="Garbe J."/>
        </authorList>
    </citation>
    <scope>NUCLEOTIDE SEQUENCE</scope>
    <source>
        <strain evidence="13">Duluth1</strain>
        <tissue evidence="13">Whole animal</tissue>
    </source>
</reference>
<dbReference type="InterPro" id="IPR001881">
    <property type="entry name" value="EGF-like_Ca-bd_dom"/>
</dbReference>
<evidence type="ECO:0000256" key="7">
    <source>
        <dbReference type="ARBA" id="ARBA00022737"/>
    </source>
</evidence>
<dbReference type="PANTHER" id="PTHR24050:SF27">
    <property type="entry name" value="FIBRILLIN-1"/>
    <property type="match status" value="1"/>
</dbReference>
<dbReference type="Pfam" id="PF00008">
    <property type="entry name" value="EGF"/>
    <property type="match status" value="1"/>
</dbReference>
<dbReference type="CDD" id="cd00054">
    <property type="entry name" value="EGF_CA"/>
    <property type="match status" value="2"/>
</dbReference>
<evidence type="ECO:0000313" key="14">
    <source>
        <dbReference type="Proteomes" id="UP000828390"/>
    </source>
</evidence>
<comment type="caution">
    <text evidence="13">The sequence shown here is derived from an EMBL/GenBank/DDBJ whole genome shotgun (WGS) entry which is preliminary data.</text>
</comment>
<dbReference type="InterPro" id="IPR000884">
    <property type="entry name" value="TSP1_rpt"/>
</dbReference>
<dbReference type="InterPro" id="IPR009030">
    <property type="entry name" value="Growth_fac_rcpt_cys_sf"/>
</dbReference>
<dbReference type="SMART" id="SM00209">
    <property type="entry name" value="TSP1"/>
    <property type="match status" value="1"/>
</dbReference>
<dbReference type="PROSITE" id="PS50092">
    <property type="entry name" value="TSP1"/>
    <property type="match status" value="1"/>
</dbReference>
<organism evidence="13 14">
    <name type="scientific">Dreissena polymorpha</name>
    <name type="common">Zebra mussel</name>
    <name type="synonym">Mytilus polymorpha</name>
    <dbReference type="NCBI Taxonomy" id="45954"/>
    <lineage>
        <taxon>Eukaryota</taxon>
        <taxon>Metazoa</taxon>
        <taxon>Spiralia</taxon>
        <taxon>Lophotrochozoa</taxon>
        <taxon>Mollusca</taxon>
        <taxon>Bivalvia</taxon>
        <taxon>Autobranchia</taxon>
        <taxon>Heteroconchia</taxon>
        <taxon>Euheterodonta</taxon>
        <taxon>Imparidentia</taxon>
        <taxon>Neoheterodontei</taxon>
        <taxon>Myida</taxon>
        <taxon>Dreissenoidea</taxon>
        <taxon>Dreissenidae</taxon>
        <taxon>Dreissena</taxon>
    </lineage>
</organism>
<evidence type="ECO:0000313" key="13">
    <source>
        <dbReference type="EMBL" id="KAH3737318.1"/>
    </source>
</evidence>
<evidence type="ECO:0000256" key="11">
    <source>
        <dbReference type="SAM" id="SignalP"/>
    </source>
</evidence>
<dbReference type="Pfam" id="PF12662">
    <property type="entry name" value="cEGF"/>
    <property type="match status" value="2"/>
</dbReference>
<evidence type="ECO:0000256" key="9">
    <source>
        <dbReference type="ARBA" id="ARBA00023180"/>
    </source>
</evidence>
<name>A0A9D4HYC8_DREPO</name>
<keyword evidence="14" id="KW-1185">Reference proteome</keyword>
<dbReference type="PANTHER" id="PTHR24050">
    <property type="entry name" value="PA14 DOMAIN-CONTAINING PROTEIN"/>
    <property type="match status" value="1"/>
</dbReference>
<keyword evidence="3" id="KW-0964">Secreted</keyword>
<keyword evidence="8 10" id="KW-1015">Disulfide bond</keyword>
<dbReference type="SUPFAM" id="SSF57196">
    <property type="entry name" value="EGF/Laminin"/>
    <property type="match status" value="3"/>
</dbReference>
<dbReference type="SMART" id="SM00179">
    <property type="entry name" value="EGF_CA"/>
    <property type="match status" value="5"/>
</dbReference>
<dbReference type="FunFam" id="2.10.25.10:FF:000240">
    <property type="entry name" value="Vitamin K-dependent protein S"/>
    <property type="match status" value="3"/>
</dbReference>
<dbReference type="PROSITE" id="PS01187">
    <property type="entry name" value="EGF_CA"/>
    <property type="match status" value="2"/>
</dbReference>
<dbReference type="FunFam" id="2.10.25.10:FF:000037">
    <property type="entry name" value="Signal peptide, CUB domain and EGF-like domain-containing 2"/>
    <property type="match status" value="1"/>
</dbReference>
<dbReference type="PROSITE" id="PS00010">
    <property type="entry name" value="ASX_HYDROXYL"/>
    <property type="match status" value="4"/>
</dbReference>
<evidence type="ECO:0000256" key="1">
    <source>
        <dbReference type="ARBA" id="ARBA00004498"/>
    </source>
</evidence>
<sequence length="973" mass="108139">MWNSIFISLIVSIFFFHEAYAGRKICWSACDWNSWGSWSSCSTKCGRGDQSRARSLCCWAAQTYNECMRSCKKSESSTYESRKCNTQCYNNGNVNSYSYECNCQNGYYGSCCEKYQSCGSWGSCTRSCGGGKQTKTCRRYDNGWNEWTESMNCNEFCYNGASYRYGSCSCPSWRSGACCENCREISISHCMPGRQECGGSPDGIRCTQCYLPYKPAGYNQGCVRIPCNDRNGMCDHNCMTQWGTPTCSCRSGYQLSSNGYSCNDINECQVGSSKCEHICTNTEGSFSCSCRTGYQLNYDARTCSDIDECVSADLKCSQVCLNKGGSYACSCDPGFVLLDDKRSCEDIDECSISNGNCSHRCQNIPGSYQCNCPSGFQLQTQSTVCIDIDESSCAVVEMDLSWHTDGETCTDDCANVTCHHGGVCTDNLGSYTCSCDSGFSGQHCELDIDECVGFLNAGCEDLCINTEGSFRCACTGNKTIQDDGFTCSGLNNQSSNFFARNEMSNDTLPKGCSYITFTQCNIILSSTSRWYRLKNNQNVAYTFGIVFAEVETLCLPVSISGLQVDQTTMRILSGSLQYSPKDGEVTGMERSYNCLSFEITPRDMHDILQSSAFLKTFFHNIHSVLPTWIQLSKTGRQILSMSEAKIEIKTGEEINTGICKGAPLVASRVYSLLKLRERFSVEIYGQELYLPDPFRNESYCIVTDLCQDNGHTIFIILPTESRDILNNISMFESLINSTGLYIRPIGIGLSLERSMVVNFKTSETDFWQGGETTVTYPLMQSANVWVGGETDLHYNGLSLSGRAEAFVAAPNIRSMLKSMFMDEWHLGANITVTSLKYELQISGKSETIDFRPQGDVILYGSLGGTMERKWCGKRANPSGFFLKFIQSSNPFWSIPILNFLGINANTLVNAFVFRKTTTLVSNSDKVKIINDILALKQATERYVTDTITSVFKYVSLLSDQSVSLLNKIEPNSQ</sequence>
<gene>
    <name evidence="13" type="ORF">DPMN_043901</name>
</gene>
<dbReference type="FunFam" id="2.10.25.10:FF:000045">
    <property type="entry name" value="Slit guidance ligand 2"/>
    <property type="match status" value="1"/>
</dbReference>
<feature type="disulfide bond" evidence="10">
    <location>
        <begin position="435"/>
        <end position="444"/>
    </location>
</feature>
<evidence type="ECO:0000256" key="8">
    <source>
        <dbReference type="ARBA" id="ARBA00023157"/>
    </source>
</evidence>
<dbReference type="GO" id="GO:0007399">
    <property type="term" value="P:nervous system development"/>
    <property type="evidence" value="ECO:0007669"/>
    <property type="project" value="UniProtKB-ARBA"/>
</dbReference>
<keyword evidence="9" id="KW-0325">Glycoprotein</keyword>
<dbReference type="Pfam" id="PF07645">
    <property type="entry name" value="EGF_CA"/>
    <property type="match status" value="2"/>
</dbReference>
<keyword evidence="7" id="KW-0677">Repeat</keyword>
<dbReference type="AlphaFoldDB" id="A0A9D4HYC8"/>
<comment type="similarity">
    <text evidence="2">Belongs to the fibulin family.</text>
</comment>